<accession>A0A7I4YLW7</accession>
<dbReference type="InterPro" id="IPR000612">
    <property type="entry name" value="PMP3"/>
</dbReference>
<dbReference type="GO" id="GO:0016020">
    <property type="term" value="C:membrane"/>
    <property type="evidence" value="ECO:0007669"/>
    <property type="project" value="UniProtKB-SubCell"/>
</dbReference>
<keyword evidence="5 6" id="KW-0472">Membrane</keyword>
<evidence type="ECO:0000313" key="7">
    <source>
        <dbReference type="Proteomes" id="UP000025227"/>
    </source>
</evidence>
<keyword evidence="4 6" id="KW-1133">Transmembrane helix</keyword>
<evidence type="ECO:0000256" key="3">
    <source>
        <dbReference type="ARBA" id="ARBA00022692"/>
    </source>
</evidence>
<feature type="transmembrane region" description="Helical" evidence="6">
    <location>
        <begin position="33"/>
        <end position="56"/>
    </location>
</feature>
<dbReference type="Proteomes" id="UP000025227">
    <property type="component" value="Unplaced"/>
</dbReference>
<name>A0A7I4YLW7_HAECO</name>
<sequence length="93" mass="10410">MIFPCLMVVAIFCPPLAVYLNWGCGSHFFFNVLLTSFVWLLGIGHAWIMVTTFAILKCKDRITSFMEKPVVNPIGPGMEVQSDDRENTEAIIG</sequence>
<keyword evidence="3 6" id="KW-0812">Transmembrane</keyword>
<evidence type="ECO:0000256" key="6">
    <source>
        <dbReference type="SAM" id="Phobius"/>
    </source>
</evidence>
<comment type="subcellular location">
    <subcellularLocation>
        <location evidence="1">Membrane</location>
    </subcellularLocation>
</comment>
<dbReference type="WBParaSite" id="HCON_00118040-00001">
    <property type="protein sequence ID" value="HCON_00118040-00001"/>
    <property type="gene ID" value="HCON_00118040"/>
</dbReference>
<keyword evidence="7" id="KW-1185">Reference proteome</keyword>
<protein>
    <submittedName>
        <fullName evidence="8">G_PROTEIN_RECEP_F2_4 domain-containing protein</fullName>
    </submittedName>
</protein>
<reference evidence="8" key="1">
    <citation type="submission" date="2020-12" db="UniProtKB">
        <authorList>
            <consortium name="WormBaseParasite"/>
        </authorList>
    </citation>
    <scope>IDENTIFICATION</scope>
    <source>
        <strain evidence="8">MHco3</strain>
    </source>
</reference>
<organism evidence="7 8">
    <name type="scientific">Haemonchus contortus</name>
    <name type="common">Barber pole worm</name>
    <dbReference type="NCBI Taxonomy" id="6289"/>
    <lineage>
        <taxon>Eukaryota</taxon>
        <taxon>Metazoa</taxon>
        <taxon>Ecdysozoa</taxon>
        <taxon>Nematoda</taxon>
        <taxon>Chromadorea</taxon>
        <taxon>Rhabditida</taxon>
        <taxon>Rhabditina</taxon>
        <taxon>Rhabditomorpha</taxon>
        <taxon>Strongyloidea</taxon>
        <taxon>Trichostrongylidae</taxon>
        <taxon>Haemonchus</taxon>
    </lineage>
</organism>
<comment type="similarity">
    <text evidence="2">Belongs to the UPF0057 (PMP3) family.</text>
</comment>
<proteinExistence type="inferred from homology"/>
<evidence type="ECO:0000256" key="1">
    <source>
        <dbReference type="ARBA" id="ARBA00004370"/>
    </source>
</evidence>
<dbReference type="AlphaFoldDB" id="A0A7I4YLW7"/>
<dbReference type="Pfam" id="PF01679">
    <property type="entry name" value="Pmp3"/>
    <property type="match status" value="1"/>
</dbReference>
<evidence type="ECO:0000313" key="8">
    <source>
        <dbReference type="WBParaSite" id="HCON_00118040-00001"/>
    </source>
</evidence>
<dbReference type="OrthoDB" id="2802411at2759"/>
<evidence type="ECO:0000256" key="2">
    <source>
        <dbReference type="ARBA" id="ARBA00009530"/>
    </source>
</evidence>
<evidence type="ECO:0000256" key="4">
    <source>
        <dbReference type="ARBA" id="ARBA00022989"/>
    </source>
</evidence>
<evidence type="ECO:0000256" key="5">
    <source>
        <dbReference type="ARBA" id="ARBA00023136"/>
    </source>
</evidence>